<dbReference type="SFLD" id="SFLDS00019">
    <property type="entry name" value="Glutathione_Transferase_(cytos"/>
    <property type="match status" value="1"/>
</dbReference>
<evidence type="ECO:0000259" key="4">
    <source>
        <dbReference type="PROSITE" id="PS50405"/>
    </source>
</evidence>
<feature type="domain" description="GST C-terminal" evidence="4">
    <location>
        <begin position="100"/>
        <end position="230"/>
    </location>
</feature>
<name>A0ABP0L2Q4_9DINO</name>
<dbReference type="SFLD" id="SFLDG00358">
    <property type="entry name" value="Main_(cytGST)"/>
    <property type="match status" value="1"/>
</dbReference>
<dbReference type="InterPro" id="IPR010987">
    <property type="entry name" value="Glutathione-S-Trfase_C-like"/>
</dbReference>
<dbReference type="PANTHER" id="PTHR44051:SF21">
    <property type="entry name" value="GLUTATHIONE S-TRANSFERASE FAMILY PROTEIN"/>
    <property type="match status" value="1"/>
</dbReference>
<dbReference type="InterPro" id="IPR036249">
    <property type="entry name" value="Thioredoxin-like_sf"/>
</dbReference>
<dbReference type="SUPFAM" id="SSF52833">
    <property type="entry name" value="Thioredoxin-like"/>
    <property type="match status" value="1"/>
</dbReference>
<dbReference type="PANTHER" id="PTHR44051">
    <property type="entry name" value="GLUTATHIONE S-TRANSFERASE-RELATED"/>
    <property type="match status" value="1"/>
</dbReference>
<comment type="caution">
    <text evidence="5">The sequence shown here is derived from an EMBL/GenBank/DDBJ whole genome shotgun (WGS) entry which is preliminary data.</text>
</comment>
<sequence length="235" mass="27016">MASAVKHAAQRTLFHSDGARSLRVLWTLKELGLDYRLVTMPFPPRARAKDFKNVNPIGTIPFFVEKGAPWNQGMTESSAIPLYLAEKYDSEARSISVPKDHPEYGAFVNWLFYSEATILFPQTLVLRYTVFEKKRGLEQVGEDYRKWYLARLRLLEDTLSDGRSFLVGDKFTIADICVTYALWLSGQRGLDMVHDFPPVIHEYLERHTSRPSFRECLEEEQKSLAAFTPDIFASL</sequence>
<dbReference type="InterPro" id="IPR040079">
    <property type="entry name" value="Glutathione_S-Trfase"/>
</dbReference>
<dbReference type="InterPro" id="IPR036282">
    <property type="entry name" value="Glutathione-S-Trfase_C_sf"/>
</dbReference>
<dbReference type="Pfam" id="PF02798">
    <property type="entry name" value="GST_N"/>
    <property type="match status" value="1"/>
</dbReference>
<keyword evidence="6" id="KW-1185">Reference proteome</keyword>
<dbReference type="CDD" id="cd03046">
    <property type="entry name" value="GST_N_GTT1_like"/>
    <property type="match status" value="1"/>
</dbReference>
<dbReference type="Pfam" id="PF00043">
    <property type="entry name" value="GST_C"/>
    <property type="match status" value="1"/>
</dbReference>
<evidence type="ECO:0000259" key="3">
    <source>
        <dbReference type="PROSITE" id="PS50404"/>
    </source>
</evidence>
<gene>
    <name evidence="5" type="ORF">SCF082_LOCUS20341</name>
</gene>
<organism evidence="5 6">
    <name type="scientific">Durusdinium trenchii</name>
    <dbReference type="NCBI Taxonomy" id="1381693"/>
    <lineage>
        <taxon>Eukaryota</taxon>
        <taxon>Sar</taxon>
        <taxon>Alveolata</taxon>
        <taxon>Dinophyceae</taxon>
        <taxon>Suessiales</taxon>
        <taxon>Symbiodiniaceae</taxon>
        <taxon>Durusdinium</taxon>
    </lineage>
</organism>
<dbReference type="Gene3D" id="3.40.30.10">
    <property type="entry name" value="Glutaredoxin"/>
    <property type="match status" value="1"/>
</dbReference>
<proteinExistence type="inferred from homology"/>
<reference evidence="5 6" key="1">
    <citation type="submission" date="2024-02" db="EMBL/GenBank/DDBJ databases">
        <authorList>
            <person name="Chen Y."/>
            <person name="Shah S."/>
            <person name="Dougan E. K."/>
            <person name="Thang M."/>
            <person name="Chan C."/>
        </authorList>
    </citation>
    <scope>NUCLEOTIDE SEQUENCE [LARGE SCALE GENOMIC DNA]</scope>
</reference>
<evidence type="ECO:0000256" key="2">
    <source>
        <dbReference type="RuleBase" id="RU003494"/>
    </source>
</evidence>
<evidence type="ECO:0000256" key="1">
    <source>
        <dbReference type="ARBA" id="ARBA00007409"/>
    </source>
</evidence>
<evidence type="ECO:0000313" key="6">
    <source>
        <dbReference type="Proteomes" id="UP001642464"/>
    </source>
</evidence>
<dbReference type="SUPFAM" id="SSF47616">
    <property type="entry name" value="GST C-terminal domain-like"/>
    <property type="match status" value="1"/>
</dbReference>
<dbReference type="InterPro" id="IPR004046">
    <property type="entry name" value="GST_C"/>
</dbReference>
<protein>
    <submittedName>
        <fullName evidence="5">Glutathione S-transferase 1 (GST-I)</fullName>
    </submittedName>
</protein>
<comment type="similarity">
    <text evidence="1 2">Belongs to the GST superfamily.</text>
</comment>
<evidence type="ECO:0000313" key="5">
    <source>
        <dbReference type="EMBL" id="CAK9033096.1"/>
    </source>
</evidence>
<dbReference type="PROSITE" id="PS50404">
    <property type="entry name" value="GST_NTER"/>
    <property type="match status" value="1"/>
</dbReference>
<feature type="domain" description="GST N-terminal" evidence="3">
    <location>
        <begin position="8"/>
        <end position="92"/>
    </location>
</feature>
<dbReference type="Proteomes" id="UP001642464">
    <property type="component" value="Unassembled WGS sequence"/>
</dbReference>
<dbReference type="Gene3D" id="1.20.1050.10">
    <property type="match status" value="1"/>
</dbReference>
<dbReference type="PROSITE" id="PS50405">
    <property type="entry name" value="GST_CTER"/>
    <property type="match status" value="1"/>
</dbReference>
<accession>A0ABP0L2Q4</accession>
<dbReference type="InterPro" id="IPR004045">
    <property type="entry name" value="Glutathione_S-Trfase_N"/>
</dbReference>
<dbReference type="EMBL" id="CAXAMM010014174">
    <property type="protein sequence ID" value="CAK9033096.1"/>
    <property type="molecule type" value="Genomic_DNA"/>
</dbReference>